<evidence type="ECO:0000313" key="3">
    <source>
        <dbReference type="Proteomes" id="UP001165082"/>
    </source>
</evidence>
<evidence type="ECO:0000313" key="2">
    <source>
        <dbReference type="EMBL" id="GMI02912.1"/>
    </source>
</evidence>
<feature type="non-terminal residue" evidence="2">
    <location>
        <position position="1"/>
    </location>
</feature>
<name>A0A9W7C447_9STRA</name>
<dbReference type="AlphaFoldDB" id="A0A9W7C447"/>
<sequence>VGGAYYTFSLGLTIIFGIVAAVQYETVEENGEEVVDDADGGRLDESVVLGIMFSGCVGIVVSFASLLASMEKSYRHTFISTQTGNQQIQSIFTDNDDDEQKFMIFYFNRNKWEEPIGATVKHWLLYRIQFWIAEEQEWLTEEKMERIPEDILSRQLLHAMVQQNRKNRKKSGDEMIVV</sequence>
<dbReference type="OrthoDB" id="10503220at2759"/>
<gene>
    <name evidence="2" type="ORF">TrRE_jg9310</name>
</gene>
<accession>A0A9W7C447</accession>
<reference evidence="2" key="1">
    <citation type="submission" date="2022-07" db="EMBL/GenBank/DDBJ databases">
        <title>Genome analysis of Parmales, a sister group of diatoms, reveals the evolutionary specialization of diatoms from phago-mixotrophs to photoautotrophs.</title>
        <authorList>
            <person name="Ban H."/>
            <person name="Sato S."/>
            <person name="Yoshikawa S."/>
            <person name="Kazumasa Y."/>
            <person name="Nakamura Y."/>
            <person name="Ichinomiya M."/>
            <person name="Saitoh K."/>
            <person name="Sato N."/>
            <person name="Blanc-Mathieu R."/>
            <person name="Endo H."/>
            <person name="Kuwata A."/>
            <person name="Ogata H."/>
        </authorList>
    </citation>
    <scope>NUCLEOTIDE SEQUENCE</scope>
</reference>
<proteinExistence type="predicted"/>
<keyword evidence="1" id="KW-0472">Membrane</keyword>
<dbReference type="EMBL" id="BRXZ01000008">
    <property type="protein sequence ID" value="GMI02912.1"/>
    <property type="molecule type" value="Genomic_DNA"/>
</dbReference>
<keyword evidence="3" id="KW-1185">Reference proteome</keyword>
<organism evidence="2 3">
    <name type="scientific">Triparma retinervis</name>
    <dbReference type="NCBI Taxonomy" id="2557542"/>
    <lineage>
        <taxon>Eukaryota</taxon>
        <taxon>Sar</taxon>
        <taxon>Stramenopiles</taxon>
        <taxon>Ochrophyta</taxon>
        <taxon>Bolidophyceae</taxon>
        <taxon>Parmales</taxon>
        <taxon>Triparmaceae</taxon>
        <taxon>Triparma</taxon>
    </lineage>
</organism>
<feature type="transmembrane region" description="Helical" evidence="1">
    <location>
        <begin position="7"/>
        <end position="27"/>
    </location>
</feature>
<comment type="caution">
    <text evidence="2">The sequence shown here is derived from an EMBL/GenBank/DDBJ whole genome shotgun (WGS) entry which is preliminary data.</text>
</comment>
<feature type="transmembrane region" description="Helical" evidence="1">
    <location>
        <begin position="47"/>
        <end position="68"/>
    </location>
</feature>
<evidence type="ECO:0000256" key="1">
    <source>
        <dbReference type="SAM" id="Phobius"/>
    </source>
</evidence>
<keyword evidence="1" id="KW-0812">Transmembrane</keyword>
<keyword evidence="1" id="KW-1133">Transmembrane helix</keyword>
<protein>
    <submittedName>
        <fullName evidence="2">Uncharacterized protein</fullName>
    </submittedName>
</protein>
<dbReference type="Proteomes" id="UP001165082">
    <property type="component" value="Unassembled WGS sequence"/>
</dbReference>